<organism evidence="2 3">
    <name type="scientific">Rhodobacter aestuarii</name>
    <dbReference type="NCBI Taxonomy" id="453582"/>
    <lineage>
        <taxon>Bacteria</taxon>
        <taxon>Pseudomonadati</taxon>
        <taxon>Pseudomonadota</taxon>
        <taxon>Alphaproteobacteria</taxon>
        <taxon>Rhodobacterales</taxon>
        <taxon>Rhodobacter group</taxon>
        <taxon>Rhodobacter</taxon>
    </lineage>
</organism>
<keyword evidence="3" id="KW-1185">Reference proteome</keyword>
<protein>
    <recommendedName>
        <fullName evidence="1">Bacterial Ig-like domain-containing protein</fullName>
    </recommendedName>
</protein>
<proteinExistence type="predicted"/>
<dbReference type="Pfam" id="PF19077">
    <property type="entry name" value="Big_13"/>
    <property type="match status" value="2"/>
</dbReference>
<dbReference type="Gene3D" id="2.60.40.10">
    <property type="entry name" value="Immunoglobulins"/>
    <property type="match status" value="10"/>
</dbReference>
<accession>A0A1N7Q8R9</accession>
<evidence type="ECO:0000313" key="3">
    <source>
        <dbReference type="Proteomes" id="UP000186221"/>
    </source>
</evidence>
<evidence type="ECO:0000313" key="2">
    <source>
        <dbReference type="EMBL" id="SIT19252.1"/>
    </source>
</evidence>
<feature type="domain" description="Bacterial Ig-like" evidence="1">
    <location>
        <begin position="887"/>
        <end position="957"/>
    </location>
</feature>
<feature type="domain" description="Bacterial Ig-like" evidence="1">
    <location>
        <begin position="788"/>
        <end position="857"/>
    </location>
</feature>
<dbReference type="InterPro" id="IPR044016">
    <property type="entry name" value="Big_13"/>
</dbReference>
<dbReference type="Proteomes" id="UP000186221">
    <property type="component" value="Unassembled WGS sequence"/>
</dbReference>
<evidence type="ECO:0000259" key="1">
    <source>
        <dbReference type="Pfam" id="PF19077"/>
    </source>
</evidence>
<sequence length="1354" mass="137058">MVKSVNFAVRNSMGGVTRGVVAGDGASDFIQVGSGDEISLNLRKTNILKYTRDGDDLQITLVDGRTITLSGFFDANAQLYVSADGELTAVTLDDGGDGVIYAGYGRVEVIGKWSPNDQLAFLDGDDIIGPAVDDDTTGMAMFAPLAGLGAAGAAGAGLLGLGLINGGGGGGGGGSQTIIPTVDDPDAETTLTTNTVDPSATVSGTGEEGSTVEVVLGGQTQTTTIGPDGTWSVTFEDATFPSDGDLEAVVYVTAPDGTPYELDGPGFLIDMTPPDVAITEGAVSTGDVENYAEYQDGVTIRGTGEIGAKISVTIDSYEHTTTVDGNGEWEVTFLTSELPDGEYTKNMVVTATDPLGNVTTLNDAVQVDTEASVAFSGASVTADDVVNAAEATTGFTLSGTSEAGTKSVTVTLDGNSYAATVDANGDWTVTLSNVALGTGDRTATVTAVDAYDNVSTTVSKVITFDTEASVAFSSAFVTADDVVNASEATNGFTLTGTSDAGTKSVTVTLDGNSYAATVDANGDWTITLSNVALGTGDRTVTVSAIDAYDNVSATVSKVISFDTEASVAFSSDLVTADDVVNSTEAANGFLLSGTAEAGSTSVVVTLNGVDYPATVNSATGDWTVTVSGAGLGTGTHTATVVATDAYGNTSPIASKDIEFDVEASLAFDATQSGSDNLISGAERTASGGVQLTGTADKGATVTVSFANGTHTVTADAQTGAWVATFSSTEIPAGTYTATATATTNDGAGNTATASHAISVDTEASVAFSGLPVAIDDIVNGAEAAAGFTLSGTADPGSTSVLVTLNGQTYNAVVQPNGSWTATLNGVALSKGTYTATAVATDEYGNVSQPASRSVEFDPSTWARIDASQSGSDNLISGAERLSGGGVQLTGTAEAGDSVEVSFGTGKHVVTAGANGVWVAFFSTSEIPTGTGTYMATAVATDAAGNTATASHSISVDTEVVNLTHTTTTAGVDGVVNYVEGLNGLAVSGTVEAGSQVWVRLGSGAEYQATVTGTTWTANIPFSELPTVETSGTLSVRAVDYYGNTASQSSTVDFDPLVRNFTVSPLVTSDNIVNAQEAEDGFQITGTVEAGSRVIVSLIDPVTKGVIATEEATFSSSENWAATFDTAALTGTSGTVNYSVTAYDAAGNMTQTSGTDSFSYDLTPPDSPNVEAVTYRTSDNAVVGIGLDDTAETTYQLSAVAEDGTVSALAASSSDGYAYAFRSTPVPDGSYLVVTDHDTAGNTTSTLLLATNDASNTTTVTLDLSRDGLSDFDFGTIDLTAAKTDLTITDTQIEAITGAGNDLYVKGDSGDHVTLQDATDTHQNTVVDGHTYSLYTLGADGERLWVDDAITNLTI</sequence>
<dbReference type="OrthoDB" id="7858035at2"/>
<name>A0A1N7Q8R9_9RHOB</name>
<dbReference type="EMBL" id="FTOG01000014">
    <property type="protein sequence ID" value="SIT19252.1"/>
    <property type="molecule type" value="Genomic_DNA"/>
</dbReference>
<dbReference type="RefSeq" id="WP_076486247.1">
    <property type="nucleotide sequence ID" value="NZ_FTOG01000014.1"/>
</dbReference>
<dbReference type="STRING" id="453582.SAMN05421580_11430"/>
<dbReference type="InterPro" id="IPR013783">
    <property type="entry name" value="Ig-like_fold"/>
</dbReference>
<dbReference type="NCBIfam" id="NF033510">
    <property type="entry name" value="Ca_tandemer"/>
    <property type="match status" value="10"/>
</dbReference>
<gene>
    <name evidence="2" type="ORF">SAMN05421580_11430</name>
</gene>
<reference evidence="3" key="1">
    <citation type="submission" date="2017-01" db="EMBL/GenBank/DDBJ databases">
        <authorList>
            <person name="Varghese N."/>
            <person name="Submissions S."/>
        </authorList>
    </citation>
    <scope>NUCLEOTIDE SEQUENCE [LARGE SCALE GENOMIC DNA]</scope>
    <source>
        <strain evidence="3">DSM 19945</strain>
    </source>
</reference>